<comment type="caution">
    <text evidence="1">The sequence shown here is derived from an EMBL/GenBank/DDBJ whole genome shotgun (WGS) entry which is preliminary data.</text>
</comment>
<gene>
    <name evidence="1" type="ORF">KM295_15220</name>
</gene>
<dbReference type="RefSeq" id="WP_256030920.1">
    <property type="nucleotide sequence ID" value="NZ_JAHLKM010000038.1"/>
</dbReference>
<evidence type="ECO:0000313" key="1">
    <source>
        <dbReference type="EMBL" id="MCQ4334804.1"/>
    </source>
</evidence>
<dbReference type="Proteomes" id="UP001139494">
    <property type="component" value="Unassembled WGS sequence"/>
</dbReference>
<reference evidence="1" key="1">
    <citation type="journal article" date="2023" name="Front. Microbiol.">
        <title>Genomic-based phylogenetic and metabolic analyses of the genus Natronomonas, and description of Natronomonas aquatica sp. nov.</title>
        <authorList>
            <person name="Garcia-Roldan A."/>
            <person name="Duran-Viseras A."/>
            <person name="de la Haba R.R."/>
            <person name="Corral P."/>
            <person name="Sanchez-Porro C."/>
            <person name="Ventosa A."/>
        </authorList>
    </citation>
    <scope>NUCLEOTIDE SEQUENCE</scope>
    <source>
        <strain evidence="1">F2-12</strain>
    </source>
</reference>
<sequence length="320" mass="36321">MDIENGEPIESAGEQEIDFIIVQLLETSVDFRQWLVSQAVPDLDISSYLGSAMHATYAGEGESDVEFGFRSGSDHRHLVLIENKIDASKQPDQVERYFNRGQYRVDRGSWDSFTVCLLAPESYVSDEDEAAFDSIIRYEDVLDYLEDATHDSAAFFSTVFESGMRRGRSPTTDASDVLRSIADQFQTRTEIPNLVQTVDLKKRAGFRSTHPQHPDAVQYDVYIGETGESGRSTVRLQIASDEGLTDSERERLKTIASQHVESLPDYEWYPHRKKNIINTKIWHEDAVQDPEYGSYVDAIVDELITLSETFHPVFVQNSTD</sequence>
<dbReference type="EMBL" id="JAHLKM010000038">
    <property type="protein sequence ID" value="MCQ4334804.1"/>
    <property type="molecule type" value="Genomic_DNA"/>
</dbReference>
<name>A0A9R1CTA2_9EURY</name>
<dbReference type="AlphaFoldDB" id="A0A9R1CTA2"/>
<protein>
    <submittedName>
        <fullName evidence="1">PD-(D/E)XK nuclease family protein</fullName>
    </submittedName>
</protein>
<proteinExistence type="predicted"/>
<organism evidence="1 2">
    <name type="scientific">Natronomonas aquatica</name>
    <dbReference type="NCBI Taxonomy" id="2841590"/>
    <lineage>
        <taxon>Archaea</taxon>
        <taxon>Methanobacteriati</taxon>
        <taxon>Methanobacteriota</taxon>
        <taxon>Stenosarchaea group</taxon>
        <taxon>Halobacteria</taxon>
        <taxon>Halobacteriales</taxon>
        <taxon>Natronomonadaceae</taxon>
        <taxon>Natronomonas</taxon>
    </lineage>
</organism>
<keyword evidence="2" id="KW-1185">Reference proteome</keyword>
<accession>A0A9R1CTA2</accession>
<evidence type="ECO:0000313" key="2">
    <source>
        <dbReference type="Proteomes" id="UP001139494"/>
    </source>
</evidence>